<evidence type="ECO:0000256" key="3">
    <source>
        <dbReference type="SAM" id="MobiDB-lite"/>
    </source>
</evidence>
<dbReference type="PANTHER" id="PTHR31471">
    <property type="entry name" value="OS02G0116800 PROTEIN"/>
    <property type="match status" value="1"/>
</dbReference>
<accession>A0A164UJ00</accession>
<dbReference type="Pfam" id="PF03763">
    <property type="entry name" value="Remorin_C"/>
    <property type="match status" value="1"/>
</dbReference>
<dbReference type="PANTHER" id="PTHR31471:SF5">
    <property type="entry name" value="GB|AAD39278.1"/>
    <property type="match status" value="1"/>
</dbReference>
<organism evidence="5">
    <name type="scientific">Daucus carota subsp. sativus</name>
    <name type="common">Carrot</name>
    <dbReference type="NCBI Taxonomy" id="79200"/>
    <lineage>
        <taxon>Eukaryota</taxon>
        <taxon>Viridiplantae</taxon>
        <taxon>Streptophyta</taxon>
        <taxon>Embryophyta</taxon>
        <taxon>Tracheophyta</taxon>
        <taxon>Spermatophyta</taxon>
        <taxon>Magnoliopsida</taxon>
        <taxon>eudicotyledons</taxon>
        <taxon>Gunneridae</taxon>
        <taxon>Pentapetalae</taxon>
        <taxon>asterids</taxon>
        <taxon>campanulids</taxon>
        <taxon>Apiales</taxon>
        <taxon>Apiaceae</taxon>
        <taxon>Apioideae</taxon>
        <taxon>Scandiceae</taxon>
        <taxon>Daucinae</taxon>
        <taxon>Daucus</taxon>
        <taxon>Daucus sect. Daucus</taxon>
    </lineage>
</organism>
<feature type="domain" description="Remorin C-terminal" evidence="4">
    <location>
        <begin position="164"/>
        <end position="265"/>
    </location>
</feature>
<dbReference type="Gramene" id="KZM88944">
    <property type="protein sequence ID" value="KZM88944"/>
    <property type="gene ID" value="DCAR_026019"/>
</dbReference>
<feature type="coiled-coil region" evidence="2">
    <location>
        <begin position="194"/>
        <end position="246"/>
    </location>
</feature>
<feature type="compositionally biased region" description="Basic and acidic residues" evidence="3">
    <location>
        <begin position="126"/>
        <end position="141"/>
    </location>
</feature>
<evidence type="ECO:0000259" key="4">
    <source>
        <dbReference type="Pfam" id="PF03763"/>
    </source>
</evidence>
<comment type="similarity">
    <text evidence="1">Belongs to the remorin family.</text>
</comment>
<sequence length="271" mass="31036">MLYDRVKNSGGQAGREVANARGTKLPLQQTESFKRDKRTQNWFQRQFSNQMSPGYDSEDGDHATAIAAATFAIYSNDESRGGYNQKINRQGPNSPSPRVNTRKEDPIRFPEPGRVSRRPSSNNTRGRQDSSIRRPGGRESSRPATPATENEILIRSSTQGRNGNTRAEAWEKAENAKIQKRYEKMSSHILAWENEKKQKAKLQMERRKGELERRRARNSQHYQFKLAKIDNIAEGARAQLEEKRKNDKIKVQERAKKMKSSGKVHTSCLCF</sequence>
<evidence type="ECO:0000313" key="5">
    <source>
        <dbReference type="EMBL" id="KZM88944.1"/>
    </source>
</evidence>
<evidence type="ECO:0000256" key="2">
    <source>
        <dbReference type="SAM" id="Coils"/>
    </source>
</evidence>
<comment type="caution">
    <text evidence="5">The sequence shown here is derived from an EMBL/GenBank/DDBJ whole genome shotgun (WGS) entry which is preliminary data.</text>
</comment>
<feature type="region of interest" description="Disordered" evidence="3">
    <location>
        <begin position="78"/>
        <end position="168"/>
    </location>
</feature>
<dbReference type="InterPro" id="IPR005516">
    <property type="entry name" value="Remorin_C"/>
</dbReference>
<feature type="region of interest" description="Disordered" evidence="3">
    <location>
        <begin position="1"/>
        <end position="40"/>
    </location>
</feature>
<feature type="compositionally biased region" description="Polar residues" evidence="3">
    <location>
        <begin position="85"/>
        <end position="99"/>
    </location>
</feature>
<protein>
    <recommendedName>
        <fullName evidence="4">Remorin C-terminal domain-containing protein</fullName>
    </recommendedName>
</protein>
<dbReference type="AlphaFoldDB" id="A0A164UJ00"/>
<evidence type="ECO:0000256" key="1">
    <source>
        <dbReference type="ARBA" id="ARBA00005711"/>
    </source>
</evidence>
<gene>
    <name evidence="5" type="ORF">DCAR_026019</name>
</gene>
<reference evidence="5" key="1">
    <citation type="journal article" date="2016" name="Nat. Genet.">
        <title>A high-quality carrot genome assembly provides new insights into carotenoid accumulation and asterid genome evolution.</title>
        <authorList>
            <person name="Iorizzo M."/>
            <person name="Ellison S."/>
            <person name="Senalik D."/>
            <person name="Zeng P."/>
            <person name="Satapoomin P."/>
            <person name="Huang J."/>
            <person name="Bowman M."/>
            <person name="Iovene M."/>
            <person name="Sanseverino W."/>
            <person name="Cavagnaro P."/>
            <person name="Yildiz M."/>
            <person name="Macko-Podgorni A."/>
            <person name="Moranska E."/>
            <person name="Grzebelus E."/>
            <person name="Grzebelus D."/>
            <person name="Ashrafi H."/>
            <person name="Zheng Z."/>
            <person name="Cheng S."/>
            <person name="Spooner D."/>
            <person name="Van Deynze A."/>
            <person name="Simon P."/>
        </authorList>
    </citation>
    <scope>NUCLEOTIDE SEQUENCE [LARGE SCALE GENOMIC DNA]</scope>
    <source>
        <tissue evidence="5">Leaf</tissue>
    </source>
</reference>
<proteinExistence type="inferred from homology"/>
<dbReference type="EMBL" id="LNRQ01000007">
    <property type="protein sequence ID" value="KZM88944.1"/>
    <property type="molecule type" value="Genomic_DNA"/>
</dbReference>
<name>A0A164UJ00_DAUCS</name>
<feature type="compositionally biased region" description="Polar residues" evidence="3">
    <location>
        <begin position="155"/>
        <end position="165"/>
    </location>
</feature>
<keyword evidence="2" id="KW-0175">Coiled coil</keyword>
<dbReference type="OMA" id="ETKADSW"/>
<dbReference type="STRING" id="79200.A0A164UJ00"/>